<dbReference type="Gene3D" id="3.40.50.2300">
    <property type="match status" value="1"/>
</dbReference>
<evidence type="ECO:0000256" key="1">
    <source>
        <dbReference type="ARBA" id="ARBA00022553"/>
    </source>
</evidence>
<evidence type="ECO:0000256" key="4">
    <source>
        <dbReference type="ARBA" id="ARBA00023125"/>
    </source>
</evidence>
<keyword evidence="4 7" id="KW-0238">DNA-binding</keyword>
<feature type="domain" description="OmpR/PhoB-type" evidence="9">
    <location>
        <begin position="123"/>
        <end position="223"/>
    </location>
</feature>
<dbReference type="GO" id="GO:0000156">
    <property type="term" value="F:phosphorelay response regulator activity"/>
    <property type="evidence" value="ECO:0007669"/>
    <property type="project" value="TreeGrafter"/>
</dbReference>
<keyword evidence="3" id="KW-0805">Transcription regulation</keyword>
<dbReference type="EMBL" id="LNQL01000007">
    <property type="protein sequence ID" value="KSU47706.1"/>
    <property type="molecule type" value="Genomic_DNA"/>
</dbReference>
<dbReference type="SMART" id="SM00448">
    <property type="entry name" value="REC"/>
    <property type="match status" value="1"/>
</dbReference>
<dbReference type="PANTHER" id="PTHR48111:SF73">
    <property type="entry name" value="ALKALINE PHOSPHATASE SYNTHESIS TRANSCRIPTIONAL REGULATORY PROTEIN PHOP"/>
    <property type="match status" value="1"/>
</dbReference>
<accession>A0A0V8GC16</accession>
<evidence type="ECO:0000313" key="13">
    <source>
        <dbReference type="Proteomes" id="UP001387110"/>
    </source>
</evidence>
<feature type="DNA-binding region" description="OmpR/PhoB-type" evidence="7">
    <location>
        <begin position="123"/>
        <end position="223"/>
    </location>
</feature>
<keyword evidence="13" id="KW-1185">Reference proteome</keyword>
<dbReference type="SUPFAM" id="SSF52172">
    <property type="entry name" value="CheY-like"/>
    <property type="match status" value="1"/>
</dbReference>
<evidence type="ECO:0000256" key="3">
    <source>
        <dbReference type="ARBA" id="ARBA00023015"/>
    </source>
</evidence>
<dbReference type="PROSITE" id="PS50110">
    <property type="entry name" value="RESPONSE_REGULATORY"/>
    <property type="match status" value="1"/>
</dbReference>
<reference evidence="10 12" key="1">
    <citation type="journal article" date="2015" name="Int. J. Syst. Evol. Microbiol.">
        <title>Exiguobacterium enclense sp. nov., isolated from sediment.</title>
        <authorList>
            <person name="Dastager S.G."/>
            <person name="Mawlankar R."/>
            <person name="Sonalkar V.V."/>
            <person name="Thorat M.N."/>
            <person name="Mual P."/>
            <person name="Verma A."/>
            <person name="Krishnamurthi S."/>
            <person name="Tang S.K."/>
            <person name="Li W.J."/>
        </authorList>
    </citation>
    <scope>NUCLEOTIDE SEQUENCE [LARGE SCALE GENOMIC DNA]</scope>
    <source>
        <strain evidence="10 12">NIO-1109</strain>
    </source>
</reference>
<dbReference type="InterPro" id="IPR039420">
    <property type="entry name" value="WalR-like"/>
</dbReference>
<dbReference type="Pfam" id="PF00486">
    <property type="entry name" value="Trans_reg_C"/>
    <property type="match status" value="1"/>
</dbReference>
<dbReference type="GO" id="GO:0000976">
    <property type="term" value="F:transcription cis-regulatory region binding"/>
    <property type="evidence" value="ECO:0007669"/>
    <property type="project" value="TreeGrafter"/>
</dbReference>
<proteinExistence type="predicted"/>
<dbReference type="GeneID" id="90838709"/>
<name>A0A0V8GC16_9BACL</name>
<dbReference type="GO" id="GO:0005829">
    <property type="term" value="C:cytosol"/>
    <property type="evidence" value="ECO:0007669"/>
    <property type="project" value="TreeGrafter"/>
</dbReference>
<dbReference type="GO" id="GO:0006355">
    <property type="term" value="P:regulation of DNA-templated transcription"/>
    <property type="evidence" value="ECO:0007669"/>
    <property type="project" value="InterPro"/>
</dbReference>
<evidence type="ECO:0000256" key="2">
    <source>
        <dbReference type="ARBA" id="ARBA00023012"/>
    </source>
</evidence>
<evidence type="ECO:0000259" key="9">
    <source>
        <dbReference type="PROSITE" id="PS51755"/>
    </source>
</evidence>
<comment type="caution">
    <text evidence="10">The sequence shown here is derived from an EMBL/GenBank/DDBJ whole genome shotgun (WGS) entry which is preliminary data.</text>
</comment>
<dbReference type="InterPro" id="IPR001789">
    <property type="entry name" value="Sig_transdc_resp-reg_receiver"/>
</dbReference>
<dbReference type="Proteomes" id="UP001387110">
    <property type="component" value="Unassembled WGS sequence"/>
</dbReference>
<evidence type="ECO:0000256" key="7">
    <source>
        <dbReference type="PROSITE-ProRule" id="PRU01091"/>
    </source>
</evidence>
<dbReference type="GO" id="GO:0032993">
    <property type="term" value="C:protein-DNA complex"/>
    <property type="evidence" value="ECO:0007669"/>
    <property type="project" value="TreeGrafter"/>
</dbReference>
<sequence length="223" mass="25922">MRTIALVDDENRMLELIELYLQDSYTCIKLNSGREILNLIDVDEPDLIILDVMMPLMDGFETCQRIREVSNVPIILLTALDGKEEIVKGLQLGADDYIVKPFDEAELKARIQSIFRRTTVSSGSKIESSGLILNEDAHELYYDNHLVKVTPKEFSLLAKLLKNPERVYSREELLSSLWLANEWTDERTVDSHVRNLREKLRKLEFPIEEHFRTVWGIGYKWVP</sequence>
<evidence type="ECO:0000313" key="11">
    <source>
        <dbReference type="EMBL" id="MEI4463824.1"/>
    </source>
</evidence>
<reference evidence="11 13" key="2">
    <citation type="submission" date="2023-12" db="EMBL/GenBank/DDBJ databases">
        <authorList>
            <person name="Easwaran N."/>
            <person name="Lazarus H.P.S."/>
        </authorList>
    </citation>
    <scope>NUCLEOTIDE SEQUENCE [LARGE SCALE GENOMIC DNA]</scope>
    <source>
        <strain evidence="11 13">VIT-2023</strain>
    </source>
</reference>
<evidence type="ECO:0000256" key="6">
    <source>
        <dbReference type="PROSITE-ProRule" id="PRU00169"/>
    </source>
</evidence>
<dbReference type="OrthoDB" id="9790442at2"/>
<dbReference type="InterPro" id="IPR036388">
    <property type="entry name" value="WH-like_DNA-bd_sf"/>
</dbReference>
<dbReference type="PROSITE" id="PS51755">
    <property type="entry name" value="OMPR_PHOB"/>
    <property type="match status" value="1"/>
</dbReference>
<dbReference type="CDD" id="cd00383">
    <property type="entry name" value="trans_reg_C"/>
    <property type="match status" value="1"/>
</dbReference>
<feature type="modified residue" description="4-aspartylphosphate" evidence="6">
    <location>
        <position position="51"/>
    </location>
</feature>
<dbReference type="EMBL" id="JBAWKY010000006">
    <property type="protein sequence ID" value="MEI4463824.1"/>
    <property type="molecule type" value="Genomic_DNA"/>
</dbReference>
<dbReference type="PANTHER" id="PTHR48111">
    <property type="entry name" value="REGULATOR OF RPOS"/>
    <property type="match status" value="1"/>
</dbReference>
<evidence type="ECO:0000313" key="12">
    <source>
        <dbReference type="Proteomes" id="UP000053797"/>
    </source>
</evidence>
<evidence type="ECO:0000256" key="5">
    <source>
        <dbReference type="ARBA" id="ARBA00023163"/>
    </source>
</evidence>
<dbReference type="Gene3D" id="6.10.250.690">
    <property type="match status" value="1"/>
</dbReference>
<dbReference type="AlphaFoldDB" id="A0A0V8GC16"/>
<keyword evidence="5" id="KW-0804">Transcription</keyword>
<evidence type="ECO:0000259" key="8">
    <source>
        <dbReference type="PROSITE" id="PS50110"/>
    </source>
</evidence>
<evidence type="ECO:0000313" key="10">
    <source>
        <dbReference type="EMBL" id="KSU47706.1"/>
    </source>
</evidence>
<dbReference type="Pfam" id="PF00072">
    <property type="entry name" value="Response_reg"/>
    <property type="match status" value="1"/>
</dbReference>
<dbReference type="CDD" id="cd17574">
    <property type="entry name" value="REC_OmpR"/>
    <property type="match status" value="1"/>
</dbReference>
<keyword evidence="1 6" id="KW-0597">Phosphoprotein</keyword>
<dbReference type="InterPro" id="IPR011006">
    <property type="entry name" value="CheY-like_superfamily"/>
</dbReference>
<dbReference type="RefSeq" id="WP_029343435.1">
    <property type="nucleotide sequence ID" value="NZ_FMYN01000007.1"/>
</dbReference>
<keyword evidence="2" id="KW-0902">Two-component regulatory system</keyword>
<dbReference type="InterPro" id="IPR001867">
    <property type="entry name" value="OmpR/PhoB-type_DNA-bd"/>
</dbReference>
<dbReference type="Gene3D" id="1.10.10.10">
    <property type="entry name" value="Winged helix-like DNA-binding domain superfamily/Winged helix DNA-binding domain"/>
    <property type="match status" value="1"/>
</dbReference>
<organism evidence="10 12">
    <name type="scientific">Exiguobacterium indicum</name>
    <dbReference type="NCBI Taxonomy" id="296995"/>
    <lineage>
        <taxon>Bacteria</taxon>
        <taxon>Bacillati</taxon>
        <taxon>Bacillota</taxon>
        <taxon>Bacilli</taxon>
        <taxon>Bacillales</taxon>
        <taxon>Bacillales Family XII. Incertae Sedis</taxon>
        <taxon>Exiguobacterium</taxon>
    </lineage>
</organism>
<feature type="domain" description="Response regulatory" evidence="8">
    <location>
        <begin position="3"/>
        <end position="115"/>
    </location>
</feature>
<protein>
    <submittedName>
        <fullName evidence="11">Response regulator transcription factor</fullName>
    </submittedName>
    <submittedName>
        <fullName evidence="10">XRE family transcriptional regulator</fullName>
    </submittedName>
</protein>
<gene>
    <name evidence="10" type="ORF">AS033_15755</name>
    <name evidence="11" type="ORF">SZL87_15470</name>
</gene>
<dbReference type="Proteomes" id="UP000053797">
    <property type="component" value="Unassembled WGS sequence"/>
</dbReference>
<dbReference type="SMART" id="SM00862">
    <property type="entry name" value="Trans_reg_C"/>
    <property type="match status" value="1"/>
</dbReference>